<dbReference type="EMBL" id="JARK01001425">
    <property type="protein sequence ID" value="EYC04188.1"/>
    <property type="molecule type" value="Genomic_DNA"/>
</dbReference>
<reference evidence="3" key="1">
    <citation type="journal article" date="2015" name="Nat. Genet.">
        <title>The genome and transcriptome of the zoonotic hookworm Ancylostoma ceylanicum identify infection-specific gene families.</title>
        <authorList>
            <person name="Schwarz E.M."/>
            <person name="Hu Y."/>
            <person name="Antoshechkin I."/>
            <person name="Miller M.M."/>
            <person name="Sternberg P.W."/>
            <person name="Aroian R.V."/>
        </authorList>
    </citation>
    <scope>NUCLEOTIDE SEQUENCE</scope>
    <source>
        <strain evidence="3">HY135</strain>
    </source>
</reference>
<gene>
    <name evidence="2" type="primary">Acey_s0089.g2270</name>
    <name evidence="2" type="ORF">Y032_0089g2270</name>
</gene>
<proteinExistence type="predicted"/>
<protein>
    <submittedName>
        <fullName evidence="2">Uncharacterized protein</fullName>
    </submittedName>
</protein>
<keyword evidence="3" id="KW-1185">Reference proteome</keyword>
<sequence>MEWYTCSTRAVPRIATMGNRERQRRCETQSAKVDCCGAAKRKLGSILYRNQPRLRRSVPPDNKPLLPLSASLH</sequence>
<evidence type="ECO:0000256" key="1">
    <source>
        <dbReference type="SAM" id="MobiDB-lite"/>
    </source>
</evidence>
<dbReference type="AlphaFoldDB" id="A0A016TNZ4"/>
<accession>A0A016TNZ4</accession>
<name>A0A016TNZ4_9BILA</name>
<evidence type="ECO:0000313" key="2">
    <source>
        <dbReference type="EMBL" id="EYC04188.1"/>
    </source>
</evidence>
<comment type="caution">
    <text evidence="2">The sequence shown here is derived from an EMBL/GenBank/DDBJ whole genome shotgun (WGS) entry which is preliminary data.</text>
</comment>
<evidence type="ECO:0000313" key="3">
    <source>
        <dbReference type="Proteomes" id="UP000024635"/>
    </source>
</evidence>
<dbReference type="Proteomes" id="UP000024635">
    <property type="component" value="Unassembled WGS sequence"/>
</dbReference>
<organism evidence="2 3">
    <name type="scientific">Ancylostoma ceylanicum</name>
    <dbReference type="NCBI Taxonomy" id="53326"/>
    <lineage>
        <taxon>Eukaryota</taxon>
        <taxon>Metazoa</taxon>
        <taxon>Ecdysozoa</taxon>
        <taxon>Nematoda</taxon>
        <taxon>Chromadorea</taxon>
        <taxon>Rhabditida</taxon>
        <taxon>Rhabditina</taxon>
        <taxon>Rhabditomorpha</taxon>
        <taxon>Strongyloidea</taxon>
        <taxon>Ancylostomatidae</taxon>
        <taxon>Ancylostomatinae</taxon>
        <taxon>Ancylostoma</taxon>
    </lineage>
</organism>
<feature type="region of interest" description="Disordered" evidence="1">
    <location>
        <begin position="51"/>
        <end position="73"/>
    </location>
</feature>